<organism evidence="3">
    <name type="scientific">Anopheles funestus</name>
    <name type="common">African malaria mosquito</name>
    <dbReference type="NCBI Taxonomy" id="62324"/>
    <lineage>
        <taxon>Eukaryota</taxon>
        <taxon>Metazoa</taxon>
        <taxon>Ecdysozoa</taxon>
        <taxon>Arthropoda</taxon>
        <taxon>Hexapoda</taxon>
        <taxon>Insecta</taxon>
        <taxon>Pterygota</taxon>
        <taxon>Neoptera</taxon>
        <taxon>Endopterygota</taxon>
        <taxon>Diptera</taxon>
        <taxon>Nematocera</taxon>
        <taxon>Culicoidea</taxon>
        <taxon>Culicidae</taxon>
        <taxon>Anophelinae</taxon>
        <taxon>Anopheles</taxon>
    </lineage>
</organism>
<keyword evidence="2" id="KW-0732">Signal</keyword>
<accession>A0A4Y0BIX3</accession>
<dbReference type="VEuPathDB" id="VectorBase:AFUN2_005094"/>
<feature type="region of interest" description="Disordered" evidence="1">
    <location>
        <begin position="72"/>
        <end position="91"/>
    </location>
</feature>
<evidence type="ECO:0000256" key="1">
    <source>
        <dbReference type="SAM" id="MobiDB-lite"/>
    </source>
</evidence>
<feature type="signal peptide" evidence="2">
    <location>
        <begin position="1"/>
        <end position="21"/>
    </location>
</feature>
<evidence type="ECO:0000256" key="2">
    <source>
        <dbReference type="SAM" id="SignalP"/>
    </source>
</evidence>
<feature type="compositionally biased region" description="Polar residues" evidence="1">
    <location>
        <begin position="73"/>
        <end position="87"/>
    </location>
</feature>
<evidence type="ECO:0000313" key="3">
    <source>
        <dbReference type="EnsemblMetazoa" id="AFUN018872-PA"/>
    </source>
</evidence>
<name>A0A4Y0BIX3_ANOFN</name>
<protein>
    <submittedName>
        <fullName evidence="3">Uncharacterized protein</fullName>
    </submittedName>
</protein>
<sequence>MFGISLPFILTLCSIIVSTQCDLTPDTSSAVQGFAFEMIMTKLQFLEDRFTEVEEQVVKKISDVCSRKENISKPKQNSETVRVYNSDSKPKHNSEKVLLYNWKSKVNSETVTVYKERARPLFQPLHLFAQNKSVVSQN</sequence>
<reference evidence="3" key="1">
    <citation type="submission" date="2020-05" db="UniProtKB">
        <authorList>
            <consortium name="EnsemblMetazoa"/>
        </authorList>
    </citation>
    <scope>IDENTIFICATION</scope>
    <source>
        <strain evidence="3">FUMOZ</strain>
    </source>
</reference>
<dbReference type="EnsemblMetazoa" id="AFUN018872-RA">
    <property type="protein sequence ID" value="AFUN018872-PA"/>
    <property type="gene ID" value="AFUN018872"/>
</dbReference>
<dbReference type="VEuPathDB" id="VectorBase:AFUN018872"/>
<dbReference type="AlphaFoldDB" id="A0A4Y0BIX3"/>
<proteinExistence type="predicted"/>
<feature type="chain" id="PRO_5021294530" evidence="2">
    <location>
        <begin position="22"/>
        <end position="138"/>
    </location>
</feature>